<dbReference type="InterPro" id="IPR013083">
    <property type="entry name" value="Znf_RING/FYVE/PHD"/>
</dbReference>
<comment type="caution">
    <text evidence="7">The sequence shown here is derived from an EMBL/GenBank/DDBJ whole genome shotgun (WGS) entry which is preliminary data.</text>
</comment>
<accession>A0AAD3HN84</accession>
<dbReference type="Proteomes" id="UP001054857">
    <property type="component" value="Unassembled WGS sequence"/>
</dbReference>
<feature type="domain" description="RING-type" evidence="6">
    <location>
        <begin position="562"/>
        <end position="605"/>
    </location>
</feature>
<dbReference type="Pfam" id="PF13920">
    <property type="entry name" value="zf-C3HC4_3"/>
    <property type="match status" value="1"/>
</dbReference>
<dbReference type="GO" id="GO:0008270">
    <property type="term" value="F:zinc ion binding"/>
    <property type="evidence" value="ECO:0007669"/>
    <property type="project" value="UniProtKB-KW"/>
</dbReference>
<evidence type="ECO:0000313" key="7">
    <source>
        <dbReference type="EMBL" id="GFR46791.1"/>
    </source>
</evidence>
<feature type="compositionally biased region" description="Low complexity" evidence="5">
    <location>
        <begin position="368"/>
        <end position="389"/>
    </location>
</feature>
<keyword evidence="8" id="KW-1185">Reference proteome</keyword>
<evidence type="ECO:0000256" key="3">
    <source>
        <dbReference type="ARBA" id="ARBA00022833"/>
    </source>
</evidence>
<feature type="region of interest" description="Disordered" evidence="5">
    <location>
        <begin position="495"/>
        <end position="529"/>
    </location>
</feature>
<protein>
    <recommendedName>
        <fullName evidence="6">RING-type domain-containing protein</fullName>
    </recommendedName>
</protein>
<evidence type="ECO:0000256" key="1">
    <source>
        <dbReference type="ARBA" id="ARBA00022723"/>
    </source>
</evidence>
<feature type="compositionally biased region" description="Low complexity" evidence="5">
    <location>
        <begin position="218"/>
        <end position="227"/>
    </location>
</feature>
<proteinExistence type="predicted"/>
<feature type="region of interest" description="Disordered" evidence="5">
    <location>
        <begin position="218"/>
        <end position="284"/>
    </location>
</feature>
<feature type="compositionally biased region" description="Low complexity" evidence="5">
    <location>
        <begin position="495"/>
        <end position="521"/>
    </location>
</feature>
<organism evidence="7 8">
    <name type="scientific">Astrephomene gubernaculifera</name>
    <dbReference type="NCBI Taxonomy" id="47775"/>
    <lineage>
        <taxon>Eukaryota</taxon>
        <taxon>Viridiplantae</taxon>
        <taxon>Chlorophyta</taxon>
        <taxon>core chlorophytes</taxon>
        <taxon>Chlorophyceae</taxon>
        <taxon>CS clade</taxon>
        <taxon>Chlamydomonadales</taxon>
        <taxon>Astrephomenaceae</taxon>
        <taxon>Astrephomene</taxon>
    </lineage>
</organism>
<sequence length="616" mass="65921">AACHQAEAAELLLQRGADLLAVNTLGEGYDLVHIPKRSTPLHVAAAQNSLPCALVLLRHYHERLASPSYPDPRRKLDVLGRAPYKVARARGNCGLIAEVIHPAANLAAMFGGGSLRGGTAAAARGVPRLAVLAGAEVRRQLLRDVAAAEAAVTEYQSRCASPAAASSAAAAANTFTSSSSAFASVSASAFPPSAFASGPPASGIPEQLLMLPPHLQPHLQHMQQQQQSPFQRASEPPPDGPPVPALLPPSQAHTPLLQQQGGQGEGIQQHGVRGEGGQGQGWRPHLSTVVSESLEEVSSGALLTGGRTQSRDVGLLGAGQQQQQQGLQGQEQGEGQEQGQGVQGCAAVVAGAPHRRSLPRSLSASDLQQRQQQHWPTPQDCQPQQQQREPQGEHQQHLMRPLLHPQRSYPVARTPQRRRQQQQTPAGAQGQQERQQQQQQEIEAAVQADGADGVSYGRVAPLQHQHAAQHQQQPLAPQAVELELNLTPCAALQPDQQLQQQQGQEEQQPQQRQQEQQQQQPQPQPPAPECCKVRATSPFVRRSCGFVENQFARAPLQPMSCCVVCLEDAVCLVAQPCHHRLCAGCARDVVGRWGATAPLQCPMCRAVVGQFTSPVC</sequence>
<reference evidence="7 8" key="1">
    <citation type="journal article" date="2021" name="Sci. Rep.">
        <title>Genome sequencing of the multicellular alga Astrephomene provides insights into convergent evolution of germ-soma differentiation.</title>
        <authorList>
            <person name="Yamashita S."/>
            <person name="Yamamoto K."/>
            <person name="Matsuzaki R."/>
            <person name="Suzuki S."/>
            <person name="Yamaguchi H."/>
            <person name="Hirooka S."/>
            <person name="Minakuchi Y."/>
            <person name="Miyagishima S."/>
            <person name="Kawachi M."/>
            <person name="Toyoda A."/>
            <person name="Nozaki H."/>
        </authorList>
    </citation>
    <scope>NUCLEOTIDE SEQUENCE [LARGE SCALE GENOMIC DNA]</scope>
    <source>
        <strain evidence="7 8">NIES-4017</strain>
    </source>
</reference>
<name>A0AAD3HN84_9CHLO</name>
<evidence type="ECO:0000256" key="4">
    <source>
        <dbReference type="PROSITE-ProRule" id="PRU00175"/>
    </source>
</evidence>
<feature type="non-terminal residue" evidence="7">
    <location>
        <position position="616"/>
    </location>
</feature>
<evidence type="ECO:0000259" key="6">
    <source>
        <dbReference type="PROSITE" id="PS50089"/>
    </source>
</evidence>
<dbReference type="InterPro" id="IPR017907">
    <property type="entry name" value="Znf_RING_CS"/>
</dbReference>
<feature type="region of interest" description="Disordered" evidence="5">
    <location>
        <begin position="317"/>
        <end position="340"/>
    </location>
</feature>
<dbReference type="AlphaFoldDB" id="A0AAD3HN84"/>
<dbReference type="InterPro" id="IPR001841">
    <property type="entry name" value="Znf_RING"/>
</dbReference>
<gene>
    <name evidence="7" type="ORF">Agub_g8422</name>
</gene>
<feature type="region of interest" description="Disordered" evidence="5">
    <location>
        <begin position="357"/>
        <end position="449"/>
    </location>
</feature>
<dbReference type="SMART" id="SM00184">
    <property type="entry name" value="RING"/>
    <property type="match status" value="1"/>
</dbReference>
<dbReference type="Gene3D" id="1.25.40.20">
    <property type="entry name" value="Ankyrin repeat-containing domain"/>
    <property type="match status" value="1"/>
</dbReference>
<evidence type="ECO:0000313" key="8">
    <source>
        <dbReference type="Proteomes" id="UP001054857"/>
    </source>
</evidence>
<feature type="compositionally biased region" description="Low complexity" evidence="5">
    <location>
        <begin position="421"/>
        <end position="448"/>
    </location>
</feature>
<feature type="compositionally biased region" description="Low complexity" evidence="5">
    <location>
        <begin position="317"/>
        <end position="335"/>
    </location>
</feature>
<keyword evidence="1" id="KW-0479">Metal-binding</keyword>
<dbReference type="SUPFAM" id="SSF48403">
    <property type="entry name" value="Ankyrin repeat"/>
    <property type="match status" value="1"/>
</dbReference>
<dbReference type="PROSITE" id="PS50089">
    <property type="entry name" value="ZF_RING_2"/>
    <property type="match status" value="1"/>
</dbReference>
<evidence type="ECO:0000256" key="5">
    <source>
        <dbReference type="SAM" id="MobiDB-lite"/>
    </source>
</evidence>
<dbReference type="PROSITE" id="PS00518">
    <property type="entry name" value="ZF_RING_1"/>
    <property type="match status" value="1"/>
</dbReference>
<dbReference type="EMBL" id="BMAR01000015">
    <property type="protein sequence ID" value="GFR46791.1"/>
    <property type="molecule type" value="Genomic_DNA"/>
</dbReference>
<keyword evidence="2 4" id="KW-0863">Zinc-finger</keyword>
<dbReference type="SUPFAM" id="SSF57850">
    <property type="entry name" value="RING/U-box"/>
    <property type="match status" value="1"/>
</dbReference>
<feature type="compositionally biased region" description="Pro residues" evidence="5">
    <location>
        <begin position="235"/>
        <end position="247"/>
    </location>
</feature>
<dbReference type="Gene3D" id="3.30.40.10">
    <property type="entry name" value="Zinc/RING finger domain, C3HC4 (zinc finger)"/>
    <property type="match status" value="1"/>
</dbReference>
<dbReference type="InterPro" id="IPR036770">
    <property type="entry name" value="Ankyrin_rpt-contain_sf"/>
</dbReference>
<dbReference type="CDD" id="cd16449">
    <property type="entry name" value="RING-HC"/>
    <property type="match status" value="1"/>
</dbReference>
<evidence type="ECO:0000256" key="2">
    <source>
        <dbReference type="ARBA" id="ARBA00022771"/>
    </source>
</evidence>
<keyword evidence="3" id="KW-0862">Zinc</keyword>